<proteinExistence type="predicted"/>
<evidence type="ECO:0000313" key="3">
    <source>
        <dbReference type="Proteomes" id="UP000325255"/>
    </source>
</evidence>
<dbReference type="AlphaFoldDB" id="A0A5M6ITY7"/>
<reference evidence="2 3" key="1">
    <citation type="submission" date="2019-09" db="EMBL/GenBank/DDBJ databases">
        <title>Genome sequence of Rhodovastum atsumiense, a diverse member of the Acetobacteraceae family of non-sulfur purple photosynthetic bacteria.</title>
        <authorList>
            <person name="Meyer T."/>
            <person name="Kyndt J."/>
        </authorList>
    </citation>
    <scope>NUCLEOTIDE SEQUENCE [LARGE SCALE GENOMIC DNA]</scope>
    <source>
        <strain evidence="2 3">DSM 21279</strain>
    </source>
</reference>
<accession>A0A5M6ITY7</accession>
<organism evidence="2 3">
    <name type="scientific">Rhodovastum atsumiense</name>
    <dbReference type="NCBI Taxonomy" id="504468"/>
    <lineage>
        <taxon>Bacteria</taxon>
        <taxon>Pseudomonadati</taxon>
        <taxon>Pseudomonadota</taxon>
        <taxon>Alphaproteobacteria</taxon>
        <taxon>Acetobacterales</taxon>
        <taxon>Acetobacteraceae</taxon>
        <taxon>Rhodovastum</taxon>
    </lineage>
</organism>
<dbReference type="Pfam" id="PF00300">
    <property type="entry name" value="His_Phos_1"/>
    <property type="match status" value="1"/>
</dbReference>
<dbReference type="Proteomes" id="UP000325255">
    <property type="component" value="Unassembled WGS sequence"/>
</dbReference>
<name>A0A5M6ITY7_9PROT</name>
<dbReference type="InterPro" id="IPR013078">
    <property type="entry name" value="His_Pase_superF_clade-1"/>
</dbReference>
<gene>
    <name evidence="2" type="ORF">F1189_12135</name>
</gene>
<dbReference type="OrthoDB" id="34197at2"/>
<feature type="region of interest" description="Disordered" evidence="1">
    <location>
        <begin position="18"/>
        <end position="44"/>
    </location>
</feature>
<keyword evidence="3" id="KW-1185">Reference proteome</keyword>
<dbReference type="EMBL" id="VWPK01000017">
    <property type="protein sequence ID" value="KAA5611783.1"/>
    <property type="molecule type" value="Genomic_DNA"/>
</dbReference>
<dbReference type="Gene3D" id="3.40.50.1240">
    <property type="entry name" value="Phosphoglycerate mutase-like"/>
    <property type="match status" value="1"/>
</dbReference>
<protein>
    <submittedName>
        <fullName evidence="2">Histidine phosphatase family protein</fullName>
    </submittedName>
</protein>
<evidence type="ECO:0000313" key="2">
    <source>
        <dbReference type="EMBL" id="KAA5611783.1"/>
    </source>
</evidence>
<comment type="caution">
    <text evidence="2">The sequence shown here is derived from an EMBL/GenBank/DDBJ whole genome shotgun (WGS) entry which is preliminary data.</text>
</comment>
<dbReference type="InterPro" id="IPR029033">
    <property type="entry name" value="His_PPase_superfam"/>
</dbReference>
<sequence length="168" mass="18636">MLFVARIHHVAGWRRSARCPSKWKPPSAGYRQRPGSGGLPSHARTRPILRCGAVTRPTGYLPKTEFEEVADQFFARPEESVRGWERAADAQRRIVAAVERIMPTAVSNGDTAVIPHGGVGALLLCHLKRIPVSRTEDHPGNGGGNVFSFDTESRFPSGWRRIEDEWKG</sequence>
<dbReference type="SUPFAM" id="SSF53254">
    <property type="entry name" value="Phosphoglycerate mutase-like"/>
    <property type="match status" value="1"/>
</dbReference>
<evidence type="ECO:0000256" key="1">
    <source>
        <dbReference type="SAM" id="MobiDB-lite"/>
    </source>
</evidence>